<dbReference type="Proteomes" id="UP000708208">
    <property type="component" value="Unassembled WGS sequence"/>
</dbReference>
<proteinExistence type="inferred from homology"/>
<keyword evidence="3" id="KW-0067">ATP-binding</keyword>
<reference evidence="4" key="1">
    <citation type="submission" date="2021-06" db="EMBL/GenBank/DDBJ databases">
        <authorList>
            <person name="Hodson N. C."/>
            <person name="Mongue J. A."/>
            <person name="Jaron S. K."/>
        </authorList>
    </citation>
    <scope>NUCLEOTIDE SEQUENCE</scope>
</reference>
<evidence type="ECO:0000256" key="2">
    <source>
        <dbReference type="ARBA" id="ARBA00022741"/>
    </source>
</evidence>
<evidence type="ECO:0000256" key="3">
    <source>
        <dbReference type="ARBA" id="ARBA00022840"/>
    </source>
</evidence>
<dbReference type="InterPro" id="IPR013126">
    <property type="entry name" value="Hsp_70_fam"/>
</dbReference>
<gene>
    <name evidence="4" type="ORF">AFUS01_LOCUS47550</name>
</gene>
<dbReference type="GO" id="GO:0005524">
    <property type="term" value="F:ATP binding"/>
    <property type="evidence" value="ECO:0007669"/>
    <property type="project" value="UniProtKB-KW"/>
</dbReference>
<sequence>MQQPEPKNVRVNSGNTKIEGSFEFYPLHVQLAQISTFLNMNPYKSGNESLKIGLAIDFGMKNSRACTVINGEMSQVAQLGFSDKETIYTKPADKGVYDVKRLIGRSYRDPQIQHFKNIWKFPLSFLDNVPVVVRKNWLPSGASDVKDHIHDVLYHYFHFIVALWDLKGKLIENVVCTVPAHFNWYQRRVYEDVARYDTNLCRNVRTLSEPVAAAIAYFNNNPSKGNEILLVFHLASSTFDLTLLQVSGNNIEILAIGGDQYFGADSFDDTLLDHCLTECRRLTGKFEQRKDEFSLKKLFKWKSQCESVRKSVDPNVVHTVTLEYGISLFKSSAVPVSITRETFNAGVTCGRGGENAEIEGSSDGIPGIDVCL</sequence>
<evidence type="ECO:0000313" key="5">
    <source>
        <dbReference type="Proteomes" id="UP000708208"/>
    </source>
</evidence>
<dbReference type="Pfam" id="PF00012">
    <property type="entry name" value="HSP70"/>
    <property type="match status" value="1"/>
</dbReference>
<accession>A0A8J2LXV7</accession>
<protein>
    <submittedName>
        <fullName evidence="4">Uncharacterized protein</fullName>
    </submittedName>
</protein>
<dbReference type="PANTHER" id="PTHR19375">
    <property type="entry name" value="HEAT SHOCK PROTEIN 70KDA"/>
    <property type="match status" value="1"/>
</dbReference>
<keyword evidence="5" id="KW-1185">Reference proteome</keyword>
<dbReference type="AlphaFoldDB" id="A0A8J2LXV7"/>
<comment type="similarity">
    <text evidence="1">Belongs to the heat shock protein 70 family.</text>
</comment>
<dbReference type="GO" id="GO:0140662">
    <property type="term" value="F:ATP-dependent protein folding chaperone"/>
    <property type="evidence" value="ECO:0007669"/>
    <property type="project" value="InterPro"/>
</dbReference>
<comment type="caution">
    <text evidence="4">The sequence shown here is derived from an EMBL/GenBank/DDBJ whole genome shotgun (WGS) entry which is preliminary data.</text>
</comment>
<evidence type="ECO:0000313" key="4">
    <source>
        <dbReference type="EMBL" id="CAG7838597.1"/>
    </source>
</evidence>
<name>A0A8J2LXV7_9HEXA</name>
<keyword evidence="2" id="KW-0547">Nucleotide-binding</keyword>
<organism evidence="4 5">
    <name type="scientific">Allacma fusca</name>
    <dbReference type="NCBI Taxonomy" id="39272"/>
    <lineage>
        <taxon>Eukaryota</taxon>
        <taxon>Metazoa</taxon>
        <taxon>Ecdysozoa</taxon>
        <taxon>Arthropoda</taxon>
        <taxon>Hexapoda</taxon>
        <taxon>Collembola</taxon>
        <taxon>Symphypleona</taxon>
        <taxon>Sminthuridae</taxon>
        <taxon>Allacma</taxon>
    </lineage>
</organism>
<dbReference type="EMBL" id="CAJVCH010571815">
    <property type="protein sequence ID" value="CAG7838597.1"/>
    <property type="molecule type" value="Genomic_DNA"/>
</dbReference>
<evidence type="ECO:0000256" key="1">
    <source>
        <dbReference type="ARBA" id="ARBA00007381"/>
    </source>
</evidence>